<dbReference type="SUPFAM" id="SSF50156">
    <property type="entry name" value="PDZ domain-like"/>
    <property type="match status" value="1"/>
</dbReference>
<feature type="signal peptide" evidence="6">
    <location>
        <begin position="1"/>
        <end position="20"/>
    </location>
</feature>
<dbReference type="Pfam" id="PF03572">
    <property type="entry name" value="Peptidase_S41"/>
    <property type="match status" value="1"/>
</dbReference>
<dbReference type="PANTHER" id="PTHR32060">
    <property type="entry name" value="TAIL-SPECIFIC PROTEASE"/>
    <property type="match status" value="1"/>
</dbReference>
<comment type="caution">
    <text evidence="9">The sequence shown here is derived from an EMBL/GenBank/DDBJ whole genome shotgun (WGS) entry which is preliminary data.</text>
</comment>
<dbReference type="Gene3D" id="3.90.226.10">
    <property type="entry name" value="2-enoyl-CoA Hydratase, Chain A, domain 1"/>
    <property type="match status" value="1"/>
</dbReference>
<dbReference type="RefSeq" id="WP_064611861.1">
    <property type="nucleotide sequence ID" value="NZ_LXHB01000136.1"/>
</dbReference>
<dbReference type="SMART" id="SM00228">
    <property type="entry name" value="PDZ"/>
    <property type="match status" value="1"/>
</dbReference>
<dbReference type="eggNOG" id="COG0793">
    <property type="taxonomic scope" value="Bacteria"/>
</dbReference>
<dbReference type="NCBIfam" id="TIGR00225">
    <property type="entry name" value="prc"/>
    <property type="match status" value="1"/>
</dbReference>
<dbReference type="InterPro" id="IPR029045">
    <property type="entry name" value="ClpP/crotonase-like_dom_sf"/>
</dbReference>
<evidence type="ECO:0000256" key="4">
    <source>
        <dbReference type="ARBA" id="ARBA00022825"/>
    </source>
</evidence>
<evidence type="ECO:0000259" key="8">
    <source>
        <dbReference type="SMART" id="SM00245"/>
    </source>
</evidence>
<keyword evidence="3 5" id="KW-0378">Hydrolase</keyword>
<keyword evidence="2 5" id="KW-0645">Protease</keyword>
<name>A0A198UDM3_MORCA</name>
<evidence type="ECO:0000256" key="3">
    <source>
        <dbReference type="ARBA" id="ARBA00022801"/>
    </source>
</evidence>
<evidence type="ECO:0000256" key="5">
    <source>
        <dbReference type="RuleBase" id="RU004404"/>
    </source>
</evidence>
<keyword evidence="10" id="KW-1185">Reference proteome</keyword>
<dbReference type="Gene3D" id="3.30.750.44">
    <property type="match status" value="1"/>
</dbReference>
<dbReference type="PATRIC" id="fig|480.237.peg.2060"/>
<feature type="chain" id="PRO_5008279709" evidence="6">
    <location>
        <begin position="21"/>
        <end position="421"/>
    </location>
</feature>
<dbReference type="EC" id="3.4.21.102" evidence="9"/>
<dbReference type="InterPro" id="IPR041489">
    <property type="entry name" value="PDZ_6"/>
</dbReference>
<dbReference type="AlphaFoldDB" id="A0A198UDM3"/>
<dbReference type="GO" id="GO:0004252">
    <property type="term" value="F:serine-type endopeptidase activity"/>
    <property type="evidence" value="ECO:0007669"/>
    <property type="project" value="UniProtKB-EC"/>
</dbReference>
<dbReference type="Proteomes" id="UP000078228">
    <property type="component" value="Unassembled WGS sequence"/>
</dbReference>
<organism evidence="9 10">
    <name type="scientific">Moraxella catarrhalis</name>
    <name type="common">Branhamella catarrhalis</name>
    <dbReference type="NCBI Taxonomy" id="480"/>
    <lineage>
        <taxon>Bacteria</taxon>
        <taxon>Pseudomonadati</taxon>
        <taxon>Pseudomonadota</taxon>
        <taxon>Gammaproteobacteria</taxon>
        <taxon>Moraxellales</taxon>
        <taxon>Moraxellaceae</taxon>
        <taxon>Moraxella</taxon>
    </lineage>
</organism>
<evidence type="ECO:0000259" key="7">
    <source>
        <dbReference type="SMART" id="SM00228"/>
    </source>
</evidence>
<comment type="similarity">
    <text evidence="1 5">Belongs to the peptidase S41A family.</text>
</comment>
<evidence type="ECO:0000313" key="9">
    <source>
        <dbReference type="EMBL" id="OAU94533.1"/>
    </source>
</evidence>
<dbReference type="InterPro" id="IPR001478">
    <property type="entry name" value="PDZ"/>
</dbReference>
<dbReference type="Gene3D" id="2.30.42.10">
    <property type="match status" value="1"/>
</dbReference>
<reference evidence="9 10" key="1">
    <citation type="journal article" date="2016" name="Genome Biol. Evol.">
        <title>Comparative Genomic Analyses of the Moraxella catarrhalis Serosensitive and Seroresistant Lineages Demonstrate Their Independent Evolution.</title>
        <authorList>
            <person name="Earl J.P."/>
            <person name="de Vries S.P."/>
            <person name="Ahmed A."/>
            <person name="Powell E."/>
            <person name="Schultz M.P."/>
            <person name="Hermans P.W."/>
            <person name="Hill D.J."/>
            <person name="Zhou Z."/>
            <person name="Constantinidou C.I."/>
            <person name="Hu F.Z."/>
            <person name="Bootsma H.J."/>
            <person name="Ehrlich G.D."/>
        </authorList>
    </citation>
    <scope>NUCLEOTIDE SEQUENCE [LARGE SCALE GENOMIC DNA]</scope>
    <source>
        <strain evidence="9 10">Z7542</strain>
    </source>
</reference>
<feature type="domain" description="PDZ" evidence="7">
    <location>
        <begin position="131"/>
        <end position="207"/>
    </location>
</feature>
<evidence type="ECO:0000256" key="2">
    <source>
        <dbReference type="ARBA" id="ARBA00022670"/>
    </source>
</evidence>
<dbReference type="Pfam" id="PF17820">
    <property type="entry name" value="PDZ_6"/>
    <property type="match status" value="1"/>
</dbReference>
<protein>
    <submittedName>
        <fullName evidence="9">Carboxyl-terminal protease</fullName>
        <ecNumber evidence="9">3.4.21.102</ecNumber>
    </submittedName>
</protein>
<dbReference type="PANTHER" id="PTHR32060:SF22">
    <property type="entry name" value="CARBOXYL-TERMINAL-PROCESSING PEPTIDASE 3, CHLOROPLASTIC"/>
    <property type="match status" value="1"/>
</dbReference>
<evidence type="ECO:0000313" key="10">
    <source>
        <dbReference type="Proteomes" id="UP000078228"/>
    </source>
</evidence>
<dbReference type="SUPFAM" id="SSF52096">
    <property type="entry name" value="ClpP/crotonase"/>
    <property type="match status" value="1"/>
</dbReference>
<proteinExistence type="inferred from homology"/>
<dbReference type="CDD" id="cd07560">
    <property type="entry name" value="Peptidase_S41_CPP"/>
    <property type="match status" value="1"/>
</dbReference>
<dbReference type="InterPro" id="IPR036034">
    <property type="entry name" value="PDZ_sf"/>
</dbReference>
<accession>A0A198UDM3</accession>
<dbReference type="InterPro" id="IPR005151">
    <property type="entry name" value="Tail-specific_protease"/>
</dbReference>
<evidence type="ECO:0000256" key="1">
    <source>
        <dbReference type="ARBA" id="ARBA00009179"/>
    </source>
</evidence>
<gene>
    <name evidence="9" type="ORF">AO384_1890</name>
</gene>
<dbReference type="GO" id="GO:0006508">
    <property type="term" value="P:proteolysis"/>
    <property type="evidence" value="ECO:0007669"/>
    <property type="project" value="UniProtKB-KW"/>
</dbReference>
<dbReference type="EMBL" id="LXHC01000028">
    <property type="protein sequence ID" value="OAU94533.1"/>
    <property type="molecule type" value="Genomic_DNA"/>
</dbReference>
<dbReference type="SMART" id="SM00245">
    <property type="entry name" value="TSPc"/>
    <property type="match status" value="1"/>
</dbReference>
<feature type="domain" description="Tail specific protease" evidence="8">
    <location>
        <begin position="208"/>
        <end position="394"/>
    </location>
</feature>
<dbReference type="InterPro" id="IPR004447">
    <property type="entry name" value="Peptidase_S41A"/>
</dbReference>
<keyword evidence="4 5" id="KW-0720">Serine protease</keyword>
<dbReference type="OrthoDB" id="9812068at2"/>
<keyword evidence="6" id="KW-0732">Signal</keyword>
<evidence type="ECO:0000256" key="6">
    <source>
        <dbReference type="SAM" id="SignalP"/>
    </source>
</evidence>
<sequence length="421" mass="45615">MRFSAVITALLIGTMGYVSAFANPQAFDAQADADDLMMDTPALDALDVAPNHLYGIDGLHSGRVPLNTISPTTLKTFVQVVDLMRREYIEPVDDEMLFYHAIHGMLNRVDRNAEFLDATAFANLSSFTTGNVAGVGLKAVWKSQDAHWVVTEVTADSPAKSAGINVGDYLHQIGDIKLNQSQTENDIIQLLSGIAGSSVDITYSRAGRSKQSANVIRNQAQKSTIEVFVQNGIAIIKLPVFQNNTRQDMINRLALIEGQVRGVVIDLRNNPGGVLDSAAEVASLFMRKQVVTQVQNRNGIERVIETHGSPVLESMPVIILQNRYSASAAEVLASALQTHGRALIVGETSYGKGSVQSVIPLGNNQGIKMTTAHYLTPDGKKIDKIGVVPDVSFKPSSSEAQDDEWLRLSLDLMEQAKADQS</sequence>